<gene>
    <name evidence="1" type="ORF">T4B_12844</name>
    <name evidence="2" type="ORF">T4C_6883</name>
</gene>
<evidence type="ECO:0000313" key="4">
    <source>
        <dbReference type="Proteomes" id="UP000054826"/>
    </source>
</evidence>
<name>A0A0V1GPZ7_TRIPS</name>
<evidence type="ECO:0000313" key="3">
    <source>
        <dbReference type="Proteomes" id="UP000054805"/>
    </source>
</evidence>
<keyword evidence="3" id="KW-1185">Reference proteome</keyword>
<reference evidence="3 4" key="1">
    <citation type="submission" date="2015-01" db="EMBL/GenBank/DDBJ databases">
        <title>Evolution of Trichinella species and genotypes.</title>
        <authorList>
            <person name="Korhonen P.K."/>
            <person name="Edoardo P."/>
            <person name="Giuseppe L.R."/>
            <person name="Gasser R.B."/>
        </authorList>
    </citation>
    <scope>NUCLEOTIDE SEQUENCE [LARGE SCALE GENOMIC DNA]</scope>
    <source>
        <strain evidence="2">ISS176</strain>
        <strain evidence="1">ISS588</strain>
    </source>
</reference>
<dbReference type="EMBL" id="JYDS01002204">
    <property type="protein sequence ID" value="KRY97725.1"/>
    <property type="molecule type" value="Genomic_DNA"/>
</dbReference>
<sequence length="47" mass="5513">MNGDINGSIKAQKRLFYYNWQWRRPVVRIPLLVNLLVCAPLQSAQIK</sequence>
<dbReference type="AlphaFoldDB" id="A0A0V1GPZ7"/>
<comment type="caution">
    <text evidence="2">The sequence shown here is derived from an EMBL/GenBank/DDBJ whole genome shotgun (WGS) entry which is preliminary data.</text>
</comment>
<dbReference type="Proteomes" id="UP000054805">
    <property type="component" value="Unassembled WGS sequence"/>
</dbReference>
<protein>
    <submittedName>
        <fullName evidence="2">Uncharacterized protein</fullName>
    </submittedName>
</protein>
<organism evidence="2 4">
    <name type="scientific">Trichinella pseudospiralis</name>
    <name type="common">Parasitic roundworm</name>
    <dbReference type="NCBI Taxonomy" id="6337"/>
    <lineage>
        <taxon>Eukaryota</taxon>
        <taxon>Metazoa</taxon>
        <taxon>Ecdysozoa</taxon>
        <taxon>Nematoda</taxon>
        <taxon>Enoplea</taxon>
        <taxon>Dorylaimia</taxon>
        <taxon>Trichinellida</taxon>
        <taxon>Trichinellidae</taxon>
        <taxon>Trichinella</taxon>
    </lineage>
</organism>
<proteinExistence type="predicted"/>
<evidence type="ECO:0000313" key="1">
    <source>
        <dbReference type="EMBL" id="KRY97725.1"/>
    </source>
</evidence>
<accession>A0A0V1GPZ7</accession>
<dbReference type="EMBL" id="JYDV01001153">
    <property type="protein sequence ID" value="KRZ00170.1"/>
    <property type="molecule type" value="Genomic_DNA"/>
</dbReference>
<dbReference type="Proteomes" id="UP000054826">
    <property type="component" value="Unassembled WGS sequence"/>
</dbReference>
<evidence type="ECO:0000313" key="2">
    <source>
        <dbReference type="EMBL" id="KRZ00170.1"/>
    </source>
</evidence>